<reference evidence="12" key="1">
    <citation type="submission" date="2020-05" db="EMBL/GenBank/DDBJ databases">
        <title>Novel viruses associated with indigenous members of the Amaryllidaceae family in South Africa.</title>
        <authorList>
            <person name="Read D.A."/>
            <person name="Thompson G.D."/>
        </authorList>
    </citation>
    <scope>NUCLEOTIDE SEQUENCE</scope>
    <source>
        <strain evidence="12">19-3040</strain>
    </source>
</reference>
<keyword evidence="5" id="KW-1139">Helical capsid protein</keyword>
<dbReference type="EMBL" id="MT533598">
    <property type="protein sequence ID" value="QVY19182.1"/>
    <property type="molecule type" value="Genomic_RNA"/>
</dbReference>
<dbReference type="InterPro" id="IPR000052">
    <property type="entry name" value="Pltvir_coat"/>
</dbReference>
<dbReference type="GO" id="GO:1990904">
    <property type="term" value="C:ribonucleoprotein complex"/>
    <property type="evidence" value="ECO:0007669"/>
    <property type="project" value="UniProtKB-KW"/>
</dbReference>
<evidence type="ECO:0000256" key="10">
    <source>
        <dbReference type="SAM" id="MobiDB-lite"/>
    </source>
</evidence>
<dbReference type="GO" id="GO:0005198">
    <property type="term" value="F:structural molecule activity"/>
    <property type="evidence" value="ECO:0007669"/>
    <property type="project" value="InterPro"/>
</dbReference>
<dbReference type="GO" id="GO:0019029">
    <property type="term" value="C:helical viral capsid"/>
    <property type="evidence" value="ECO:0007669"/>
    <property type="project" value="UniProtKB-KW"/>
</dbReference>
<comment type="similarity">
    <text evidence="3">Belongs to the potexviruses coat protein family.</text>
</comment>
<keyword evidence="13" id="KW-1185">Reference proteome</keyword>
<evidence type="ECO:0000256" key="4">
    <source>
        <dbReference type="ARBA" id="ARBA00018091"/>
    </source>
</evidence>
<organism evidence="12 13">
    <name type="scientific">Clivia carlavirus A</name>
    <dbReference type="NCBI Taxonomy" id="2838077"/>
    <lineage>
        <taxon>Viruses</taxon>
        <taxon>Riboviria</taxon>
        <taxon>Orthornavirae</taxon>
        <taxon>Kitrinoviricota</taxon>
        <taxon>Alsuviricetes</taxon>
        <taxon>Tymovirales</taxon>
        <taxon>Betaflexiviridae</taxon>
        <taxon>Quinvirinae</taxon>
        <taxon>Carlavirus</taxon>
        <taxon>Carlavirus alphacliviae</taxon>
        <taxon>Carlavirus ClCVA</taxon>
    </lineage>
</organism>
<evidence type="ECO:0000256" key="3">
    <source>
        <dbReference type="ARBA" id="ARBA00007202"/>
    </source>
</evidence>
<evidence type="ECO:0000256" key="6">
    <source>
        <dbReference type="ARBA" id="ARBA00022561"/>
    </source>
</evidence>
<evidence type="ECO:0000256" key="7">
    <source>
        <dbReference type="ARBA" id="ARBA00022844"/>
    </source>
</evidence>
<feature type="region of interest" description="Disordered" evidence="10">
    <location>
        <begin position="1"/>
        <end position="33"/>
    </location>
</feature>
<evidence type="ECO:0000256" key="8">
    <source>
        <dbReference type="ARBA" id="ARBA00023274"/>
    </source>
</evidence>
<dbReference type="Pfam" id="PF08358">
    <property type="entry name" value="Flexi_CP_N"/>
    <property type="match status" value="1"/>
</dbReference>
<evidence type="ECO:0000313" key="12">
    <source>
        <dbReference type="EMBL" id="QVY19182.1"/>
    </source>
</evidence>
<keyword evidence="7" id="KW-0946">Virion</keyword>
<feature type="compositionally biased region" description="Gly residues" evidence="10">
    <location>
        <begin position="22"/>
        <end position="31"/>
    </location>
</feature>
<dbReference type="PROSITE" id="PS00418">
    <property type="entry name" value="POTEX_CARLAVIRUS_COAT"/>
    <property type="match status" value="1"/>
</dbReference>
<comment type="subcellular location">
    <subcellularLocation>
        <location evidence="2">Virion</location>
    </subcellularLocation>
</comment>
<dbReference type="InterPro" id="IPR013569">
    <property type="entry name" value="Carlavirus_coat_N"/>
</dbReference>
<evidence type="ECO:0000256" key="1">
    <source>
        <dbReference type="ARBA" id="ARBA00004032"/>
    </source>
</evidence>
<evidence type="ECO:0000313" key="13">
    <source>
        <dbReference type="Proteomes" id="UP001162126"/>
    </source>
</evidence>
<evidence type="ECO:0000256" key="2">
    <source>
        <dbReference type="ARBA" id="ARBA00004328"/>
    </source>
</evidence>
<protein>
    <recommendedName>
        <fullName evidence="4">Capsid protein</fullName>
    </recommendedName>
    <alternativeName>
        <fullName evidence="9">Coat protein</fullName>
    </alternativeName>
</protein>
<feature type="domain" description="Potexviruses and carlaviruses coat protein" evidence="11">
    <location>
        <begin position="225"/>
        <end position="240"/>
    </location>
</feature>
<keyword evidence="6 12" id="KW-0167">Capsid protein</keyword>
<keyword evidence="8" id="KW-0687">Ribonucleoprotein</keyword>
<dbReference type="Proteomes" id="UP001162126">
    <property type="component" value="Segment"/>
</dbReference>
<proteinExistence type="inferred from homology"/>
<dbReference type="KEGG" id="vg:80543147"/>
<comment type="function">
    <text evidence="1">Required for genome encapsidation. Forms ribonucleoprotein complexes along with TGB1 helicase and viral RNA.</text>
</comment>
<dbReference type="GeneID" id="80543147"/>
<accession>A0A8E7NHD4</accession>
<dbReference type="RefSeq" id="YP_010804331.1">
    <property type="nucleotide sequence ID" value="NC_077071.1"/>
</dbReference>
<dbReference type="Pfam" id="PF00286">
    <property type="entry name" value="Flexi_CP"/>
    <property type="match status" value="1"/>
</dbReference>
<sequence length="299" mass="33210">MSEQPPPLQRPPVQEKDKNKDGGQGTSGGTVKGTVNEVDLNAIEDANEFDRKLWERYMKLVRHNVAHLSSGEIKNGGFETGRPPMKVIDALKGDPSNAFTRPSLDALQAMQLRPESNSMMTAEELAAISAKMEGLGLPKTKVAPFFWSVARYCADASSSPYADPKGVFEFEGGALTRDAVFAVIKDHCTVRNFCRYYAPVVWNQMLFTKTPPADWQKKNYTEETKYAAFDFFDYVMNPAAIKPLEGLIRKPTPAEIIAHETNKNIAITAGKKNRGFASTSAVVHKGRFEKDPEVNFNTR</sequence>
<evidence type="ECO:0000259" key="11">
    <source>
        <dbReference type="PROSITE" id="PS00418"/>
    </source>
</evidence>
<evidence type="ECO:0000256" key="9">
    <source>
        <dbReference type="ARBA" id="ARBA00031336"/>
    </source>
</evidence>
<evidence type="ECO:0000256" key="5">
    <source>
        <dbReference type="ARBA" id="ARBA00022497"/>
    </source>
</evidence>
<gene>
    <name evidence="12" type="primary">CP</name>
</gene>
<feature type="compositionally biased region" description="Pro residues" evidence="10">
    <location>
        <begin position="1"/>
        <end position="10"/>
    </location>
</feature>
<name>A0A8E7NHD4_9VIRU</name>